<keyword evidence="2" id="KW-1185">Reference proteome</keyword>
<organism evidence="1 2">
    <name type="scientific">Hyalomma asiaticum</name>
    <name type="common">Tick</name>
    <dbReference type="NCBI Taxonomy" id="266040"/>
    <lineage>
        <taxon>Eukaryota</taxon>
        <taxon>Metazoa</taxon>
        <taxon>Ecdysozoa</taxon>
        <taxon>Arthropoda</taxon>
        <taxon>Chelicerata</taxon>
        <taxon>Arachnida</taxon>
        <taxon>Acari</taxon>
        <taxon>Parasitiformes</taxon>
        <taxon>Ixodida</taxon>
        <taxon>Ixodoidea</taxon>
        <taxon>Ixodidae</taxon>
        <taxon>Hyalomminae</taxon>
        <taxon>Hyalomma</taxon>
    </lineage>
</organism>
<reference evidence="1" key="1">
    <citation type="submission" date="2020-05" db="EMBL/GenBank/DDBJ databases">
        <title>Large-scale comparative analyses of tick genomes elucidate their genetic diversity and vector capacities.</title>
        <authorList>
            <person name="Jia N."/>
            <person name="Wang J."/>
            <person name="Shi W."/>
            <person name="Du L."/>
            <person name="Sun Y."/>
            <person name="Zhan W."/>
            <person name="Jiang J."/>
            <person name="Wang Q."/>
            <person name="Zhang B."/>
            <person name="Ji P."/>
            <person name="Sakyi L.B."/>
            <person name="Cui X."/>
            <person name="Yuan T."/>
            <person name="Jiang B."/>
            <person name="Yang W."/>
            <person name="Lam T.T.-Y."/>
            <person name="Chang Q."/>
            <person name="Ding S."/>
            <person name="Wang X."/>
            <person name="Zhu J."/>
            <person name="Ruan X."/>
            <person name="Zhao L."/>
            <person name="Wei J."/>
            <person name="Que T."/>
            <person name="Du C."/>
            <person name="Cheng J."/>
            <person name="Dai P."/>
            <person name="Han X."/>
            <person name="Huang E."/>
            <person name="Gao Y."/>
            <person name="Liu J."/>
            <person name="Shao H."/>
            <person name="Ye R."/>
            <person name="Li L."/>
            <person name="Wei W."/>
            <person name="Wang X."/>
            <person name="Wang C."/>
            <person name="Yang T."/>
            <person name="Huo Q."/>
            <person name="Li W."/>
            <person name="Guo W."/>
            <person name="Chen H."/>
            <person name="Zhou L."/>
            <person name="Ni X."/>
            <person name="Tian J."/>
            <person name="Zhou Y."/>
            <person name="Sheng Y."/>
            <person name="Liu T."/>
            <person name="Pan Y."/>
            <person name="Xia L."/>
            <person name="Li J."/>
            <person name="Zhao F."/>
            <person name="Cao W."/>
        </authorList>
    </citation>
    <scope>NUCLEOTIDE SEQUENCE</scope>
    <source>
        <strain evidence="1">Hyas-2018</strain>
    </source>
</reference>
<accession>A0ACB7SLV7</accession>
<gene>
    <name evidence="1" type="ORF">HPB50_007530</name>
</gene>
<proteinExistence type="predicted"/>
<dbReference type="EMBL" id="CM023483">
    <property type="protein sequence ID" value="KAH6935665.1"/>
    <property type="molecule type" value="Genomic_DNA"/>
</dbReference>
<sequence>MAAPMSDASSSAPSDTSSQKRVNWTVATTEALICIWQDKLPALRSNTRNLQIYKSMVETLNSGLPAGEGPYSVKQVRQKLENLNRQYRKLRRCGTTTGAKGIEWPFYWQLHSFLGSLPINDSDLIEESLEVPVVDQAPAGSELVATYPTEEGESAATADPAPIVDGDSTVETEAQVAEPSASSTSSKKKSKKRPASAMLHDLVALHEKAEERAAKAASDSLELKKELVALQKESNNLQKGMLQMMSAYFSSKKAKE</sequence>
<evidence type="ECO:0000313" key="2">
    <source>
        <dbReference type="Proteomes" id="UP000821845"/>
    </source>
</evidence>
<name>A0ACB7SLV7_HYAAI</name>
<comment type="caution">
    <text evidence="1">The sequence shown here is derived from an EMBL/GenBank/DDBJ whole genome shotgun (WGS) entry which is preliminary data.</text>
</comment>
<dbReference type="Proteomes" id="UP000821845">
    <property type="component" value="Chromosome 3"/>
</dbReference>
<protein>
    <submittedName>
        <fullName evidence="1">Uncharacterized protein</fullName>
    </submittedName>
</protein>
<evidence type="ECO:0000313" key="1">
    <source>
        <dbReference type="EMBL" id="KAH6935665.1"/>
    </source>
</evidence>